<dbReference type="NCBIfam" id="TIGR02127">
    <property type="entry name" value="pyrF_sub2"/>
    <property type="match status" value="1"/>
</dbReference>
<dbReference type="EMBL" id="PHFL01000049">
    <property type="protein sequence ID" value="RFM24032.1"/>
    <property type="molecule type" value="Genomic_DNA"/>
</dbReference>
<dbReference type="PANTHER" id="PTHR43375:SF1">
    <property type="entry name" value="OROTIDINE 5'-PHOSPHATE DECARBOXYLASE"/>
    <property type="match status" value="1"/>
</dbReference>
<dbReference type="Gene3D" id="3.20.20.70">
    <property type="entry name" value="Aldolase class I"/>
    <property type="match status" value="1"/>
</dbReference>
<evidence type="ECO:0000313" key="9">
    <source>
        <dbReference type="EMBL" id="RFM24032.1"/>
    </source>
</evidence>
<dbReference type="Pfam" id="PF00215">
    <property type="entry name" value="OMPdecase"/>
    <property type="match status" value="1"/>
</dbReference>
<keyword evidence="3" id="KW-0210">Decarboxylase</keyword>
<evidence type="ECO:0000256" key="1">
    <source>
        <dbReference type="ARBA" id="ARBA00004861"/>
    </source>
</evidence>
<dbReference type="PANTHER" id="PTHR43375">
    <property type="entry name" value="OROTIDINE 5'-PHOSPHATE DECARBOXYLASE"/>
    <property type="match status" value="1"/>
</dbReference>
<comment type="catalytic activity">
    <reaction evidence="6">
        <text>orotidine 5'-phosphate + H(+) = UMP + CO2</text>
        <dbReference type="Rhea" id="RHEA:11596"/>
        <dbReference type="ChEBI" id="CHEBI:15378"/>
        <dbReference type="ChEBI" id="CHEBI:16526"/>
        <dbReference type="ChEBI" id="CHEBI:57538"/>
        <dbReference type="ChEBI" id="CHEBI:57865"/>
        <dbReference type="EC" id="4.1.1.23"/>
    </reaction>
</comment>
<evidence type="ECO:0000256" key="5">
    <source>
        <dbReference type="ARBA" id="ARBA00023239"/>
    </source>
</evidence>
<dbReference type="CDD" id="cd04725">
    <property type="entry name" value="OMP_decarboxylase_like"/>
    <property type="match status" value="1"/>
</dbReference>
<proteinExistence type="inferred from homology"/>
<evidence type="ECO:0000256" key="3">
    <source>
        <dbReference type="ARBA" id="ARBA00022793"/>
    </source>
</evidence>
<gene>
    <name evidence="9" type="primary">pyrF</name>
    <name evidence="9" type="ORF">D0433_08000</name>
</gene>
<dbReference type="Proteomes" id="UP000266389">
    <property type="component" value="Unassembled WGS sequence"/>
</dbReference>
<evidence type="ECO:0000256" key="2">
    <source>
        <dbReference type="ARBA" id="ARBA00008847"/>
    </source>
</evidence>
<evidence type="ECO:0000259" key="8">
    <source>
        <dbReference type="SMART" id="SM00934"/>
    </source>
</evidence>
<dbReference type="SMART" id="SM00934">
    <property type="entry name" value="OMPdecase"/>
    <property type="match status" value="1"/>
</dbReference>
<accession>A0A395LZZ4</accession>
<organism evidence="9 10">
    <name type="scientific">Candidatus Thermochlorobacter aerophilus</name>
    <dbReference type="NCBI Taxonomy" id="1868324"/>
    <lineage>
        <taxon>Bacteria</taxon>
        <taxon>Pseudomonadati</taxon>
        <taxon>Chlorobiota</taxon>
        <taxon>Chlorobiia</taxon>
        <taxon>Chlorobiales</taxon>
        <taxon>Candidatus Thermochlorobacteriaceae</taxon>
        <taxon>Candidatus Thermochlorobacter</taxon>
    </lineage>
</organism>
<dbReference type="EC" id="4.1.1.23" evidence="7"/>
<comment type="similarity">
    <text evidence="2">Belongs to the OMP decarboxylase family. Type 2 subfamily.</text>
</comment>
<dbReference type="GO" id="GO:0004590">
    <property type="term" value="F:orotidine-5'-phosphate decarboxylase activity"/>
    <property type="evidence" value="ECO:0007669"/>
    <property type="project" value="UniProtKB-UniRule"/>
</dbReference>
<dbReference type="UniPathway" id="UPA00070">
    <property type="reaction ID" value="UER00120"/>
</dbReference>
<evidence type="ECO:0000313" key="10">
    <source>
        <dbReference type="Proteomes" id="UP000266389"/>
    </source>
</evidence>
<dbReference type="InterPro" id="IPR013785">
    <property type="entry name" value="Aldolase_TIM"/>
</dbReference>
<keyword evidence="5 9" id="KW-0456">Lyase</keyword>
<dbReference type="InterPro" id="IPR011060">
    <property type="entry name" value="RibuloseP-bd_barrel"/>
</dbReference>
<comment type="caution">
    <text evidence="9">The sequence shown here is derived from an EMBL/GenBank/DDBJ whole genome shotgun (WGS) entry which is preliminary data.</text>
</comment>
<dbReference type="GO" id="GO:0006207">
    <property type="term" value="P:'de novo' pyrimidine nucleobase biosynthetic process"/>
    <property type="evidence" value="ECO:0007669"/>
    <property type="project" value="InterPro"/>
</dbReference>
<feature type="domain" description="Orotidine 5'-phosphate decarboxylase" evidence="8">
    <location>
        <begin position="16"/>
        <end position="253"/>
    </location>
</feature>
<name>A0A395LZZ4_9BACT</name>
<reference evidence="9 10" key="1">
    <citation type="journal article" date="2011" name="ISME J.">
        <title>Community ecology of hot spring cyanobacterial mats: predominant populations and their functional potential.</title>
        <authorList>
            <person name="Klatt C.G."/>
            <person name="Wood J.M."/>
            <person name="Rusch D.B."/>
            <person name="Bateson M.M."/>
            <person name="Hamamura N."/>
            <person name="Heidelberg J.F."/>
            <person name="Grossman A.R."/>
            <person name="Bhaya D."/>
            <person name="Cohan F.M."/>
            <person name="Kuhl M."/>
            <person name="Bryant D.A."/>
            <person name="Ward D.M."/>
        </authorList>
    </citation>
    <scope>NUCLEOTIDE SEQUENCE [LARGE SCALE GENOMIC DNA]</scope>
    <source>
        <strain evidence="9">OS</strain>
    </source>
</reference>
<dbReference type="AlphaFoldDB" id="A0A395LZZ4"/>
<keyword evidence="4" id="KW-0665">Pyrimidine biosynthesis</keyword>
<dbReference type="InterPro" id="IPR001754">
    <property type="entry name" value="OMPdeCOase_dom"/>
</dbReference>
<evidence type="ECO:0000256" key="6">
    <source>
        <dbReference type="ARBA" id="ARBA00049157"/>
    </source>
</evidence>
<evidence type="ECO:0000256" key="4">
    <source>
        <dbReference type="ARBA" id="ARBA00022975"/>
    </source>
</evidence>
<dbReference type="GO" id="GO:0044205">
    <property type="term" value="P:'de novo' UMP biosynthetic process"/>
    <property type="evidence" value="ECO:0007669"/>
    <property type="project" value="UniProtKB-UniPathway"/>
</dbReference>
<sequence>MIQAQLNQHIAQKRSWLCVGLDPDMEKIPSLFLSCQNPVLEFTRAVVRATAEWAVAYKPNLAFYEVLGRQGLSALETLMHELPKDAITIADAKRADIGNTSRLYAKAFFETWGFDAVTVPPYMGYDSIEPFLAYANKLTFILCLTSNRGAEDFEEQLMQSGERLYEMVLSKAKEWNRLGNVGVVAGATRPEALQAIRQRVPEMCLLVPGVGAQGGALREAVRYSVDTKQASAVINIGRTLIYPDGEFESISAFEQAVAKKAQEFVNQMRHAVLQ</sequence>
<dbReference type="InterPro" id="IPR011995">
    <property type="entry name" value="OMPdecase_type-2"/>
</dbReference>
<evidence type="ECO:0000256" key="7">
    <source>
        <dbReference type="NCBIfam" id="TIGR02127"/>
    </source>
</evidence>
<dbReference type="SUPFAM" id="SSF51366">
    <property type="entry name" value="Ribulose-phoshate binding barrel"/>
    <property type="match status" value="1"/>
</dbReference>
<comment type="pathway">
    <text evidence="1">Pyrimidine metabolism; UMP biosynthesis via de novo pathway; UMP from orotate: step 2/2.</text>
</comment>
<protein>
    <recommendedName>
        <fullName evidence="7">Orotidine-5'-phosphate decarboxylase</fullName>
        <ecNumber evidence="7">4.1.1.23</ecNumber>
    </recommendedName>
</protein>